<dbReference type="GeneID" id="36513378"/>
<dbReference type="InterPro" id="IPR021377">
    <property type="entry name" value="DUF3006"/>
</dbReference>
<sequence length="93" mass="10441">MLDDGSYTAVVDRFEGDQAVLLIEDDGETIDERVLDGERLPEAGRHADAVLKVTFVDGDVKEINYEADETEARSERAQSRFDRLSRRPPDDDG</sequence>
<evidence type="ECO:0000313" key="2">
    <source>
        <dbReference type="EMBL" id="AWB28495.1"/>
    </source>
</evidence>
<name>A0A2R4X3W8_9EURY</name>
<accession>A0A2R4X3W8</accession>
<dbReference type="RefSeq" id="WP_108383943.1">
    <property type="nucleotide sequence ID" value="NZ_CP028858.1"/>
</dbReference>
<dbReference type="Pfam" id="PF11213">
    <property type="entry name" value="DUF3006"/>
    <property type="match status" value="1"/>
</dbReference>
<dbReference type="AlphaFoldDB" id="A0A2R4X3W8"/>
<reference evidence="2 3" key="1">
    <citation type="submission" date="2018-04" db="EMBL/GenBank/DDBJ databases">
        <title>Halococcoides cellulosivorans gen. nov., sp. nov., an extremely halophilic cellulose-utilizing haloarchaeon from hypersaline lakes.</title>
        <authorList>
            <person name="Sorokin D.Y."/>
            <person name="Toshchakov S.V."/>
            <person name="Samarov N.I."/>
            <person name="Korzhenkov A."/>
            <person name="Kublanov I.V."/>
        </authorList>
    </citation>
    <scope>NUCLEOTIDE SEQUENCE [LARGE SCALE GENOMIC DNA]</scope>
    <source>
        <strain evidence="2 3">HArcel1</strain>
    </source>
</reference>
<evidence type="ECO:0000256" key="1">
    <source>
        <dbReference type="SAM" id="MobiDB-lite"/>
    </source>
</evidence>
<evidence type="ECO:0000313" key="3">
    <source>
        <dbReference type="Proteomes" id="UP000244727"/>
    </source>
</evidence>
<feature type="region of interest" description="Disordered" evidence="1">
    <location>
        <begin position="67"/>
        <end position="93"/>
    </location>
</feature>
<dbReference type="Proteomes" id="UP000244727">
    <property type="component" value="Chromosome"/>
</dbReference>
<keyword evidence="3" id="KW-1185">Reference proteome</keyword>
<organism evidence="2 3">
    <name type="scientific">Halococcoides cellulosivorans</name>
    <dbReference type="NCBI Taxonomy" id="1679096"/>
    <lineage>
        <taxon>Archaea</taxon>
        <taxon>Methanobacteriati</taxon>
        <taxon>Methanobacteriota</taxon>
        <taxon>Stenosarchaea group</taxon>
        <taxon>Halobacteria</taxon>
        <taxon>Halobacteriales</taxon>
        <taxon>Haloarculaceae</taxon>
        <taxon>Halococcoides</taxon>
    </lineage>
</organism>
<dbReference type="EMBL" id="CP028858">
    <property type="protein sequence ID" value="AWB28495.1"/>
    <property type="molecule type" value="Genomic_DNA"/>
</dbReference>
<proteinExistence type="predicted"/>
<gene>
    <name evidence="2" type="ORF">HARCEL1_12685</name>
</gene>
<protein>
    <submittedName>
        <fullName evidence="2">DUF3006 domain-containing protein</fullName>
    </submittedName>
</protein>
<dbReference type="KEGG" id="harc:HARCEL1_12685"/>